<feature type="transmembrane region" description="Helical" evidence="2">
    <location>
        <begin position="68"/>
        <end position="85"/>
    </location>
</feature>
<feature type="transmembrane region" description="Helical" evidence="2">
    <location>
        <begin position="43"/>
        <end position="61"/>
    </location>
</feature>
<dbReference type="OrthoDB" id="4249079at2"/>
<dbReference type="RefSeq" id="WP_143041316.1">
    <property type="nucleotide sequence ID" value="NZ_FNFF01000002.1"/>
</dbReference>
<keyword evidence="2" id="KW-0812">Transmembrane</keyword>
<protein>
    <recommendedName>
        <fullName evidence="5">DUF2637 domain-containing protein</fullName>
    </recommendedName>
</protein>
<dbReference type="STRING" id="417292.SAMN05421806_102310"/>
<accession>A0A1G8W8T1</accession>
<proteinExistence type="predicted"/>
<feature type="transmembrane region" description="Helical" evidence="2">
    <location>
        <begin position="91"/>
        <end position="110"/>
    </location>
</feature>
<evidence type="ECO:0000313" key="3">
    <source>
        <dbReference type="EMBL" id="SDJ74701.1"/>
    </source>
</evidence>
<keyword evidence="2" id="KW-1133">Transmembrane helix</keyword>
<dbReference type="EMBL" id="FNFF01000002">
    <property type="protein sequence ID" value="SDJ74701.1"/>
    <property type="molecule type" value="Genomic_DNA"/>
</dbReference>
<keyword evidence="4" id="KW-1185">Reference proteome</keyword>
<dbReference type="Proteomes" id="UP000199155">
    <property type="component" value="Unassembled WGS sequence"/>
</dbReference>
<name>A0A1G8W8T1_9ACTN</name>
<reference evidence="3 4" key="1">
    <citation type="submission" date="2016-10" db="EMBL/GenBank/DDBJ databases">
        <authorList>
            <person name="de Groot N.N."/>
        </authorList>
    </citation>
    <scope>NUCLEOTIDE SEQUENCE [LARGE SCALE GENOMIC DNA]</scope>
    <source>
        <strain evidence="3 4">CGMCC 4.5727</strain>
    </source>
</reference>
<feature type="transmembrane region" description="Helical" evidence="2">
    <location>
        <begin position="12"/>
        <end position="31"/>
    </location>
</feature>
<evidence type="ECO:0000256" key="1">
    <source>
        <dbReference type="SAM" id="MobiDB-lite"/>
    </source>
</evidence>
<evidence type="ECO:0008006" key="5">
    <source>
        <dbReference type="Google" id="ProtNLM"/>
    </source>
</evidence>
<dbReference type="AlphaFoldDB" id="A0A1G8W8T1"/>
<feature type="region of interest" description="Disordered" evidence="1">
    <location>
        <begin position="160"/>
        <end position="187"/>
    </location>
</feature>
<evidence type="ECO:0000313" key="4">
    <source>
        <dbReference type="Proteomes" id="UP000199155"/>
    </source>
</evidence>
<organism evidence="3 4">
    <name type="scientific">Streptomyces indicus</name>
    <dbReference type="NCBI Taxonomy" id="417292"/>
    <lineage>
        <taxon>Bacteria</taxon>
        <taxon>Bacillati</taxon>
        <taxon>Actinomycetota</taxon>
        <taxon>Actinomycetes</taxon>
        <taxon>Kitasatosporales</taxon>
        <taxon>Streptomycetaceae</taxon>
        <taxon>Streptomyces</taxon>
    </lineage>
</organism>
<evidence type="ECO:0000256" key="2">
    <source>
        <dbReference type="SAM" id="Phobius"/>
    </source>
</evidence>
<gene>
    <name evidence="3" type="ORF">SAMN05421806_102310</name>
</gene>
<keyword evidence="2" id="KW-0472">Membrane</keyword>
<sequence>MRSSHATGTDRTGTALVNIALAAGVLFTAVAEYHLARALGSGQFVAALLPAAIDVYVIAAVRRGRAGDIAGALAIMGSAQVAAHLLEAQLIIATVPLIVGVSLLVPLVIWRVHALQAPPRPDSVAEPVVASAAVPDTGPAALPRVVLVPYLVPAAAKRGSKVGGKARGTNEGRGAAGSQERVSPENLATARRLLADNPSLNGVELGQLLGTSDGYGRRVRRAALARP</sequence>